<evidence type="ECO:0000259" key="2">
    <source>
        <dbReference type="Pfam" id="PF13358"/>
    </source>
</evidence>
<comment type="caution">
    <text evidence="3">The sequence shown here is derived from an EMBL/GenBank/DDBJ whole genome shotgun (WGS) entry which is preliminary data.</text>
</comment>
<protein>
    <recommendedName>
        <fullName evidence="2">Tc1-like transposase DDE domain-containing protein</fullName>
    </recommendedName>
</protein>
<reference evidence="3" key="1">
    <citation type="submission" date="2017-09" db="EMBL/GenBank/DDBJ databases">
        <title>Contemporary evolution of a Lepidopteran species, Heliothis virescens, in response to modern agricultural practices.</title>
        <authorList>
            <person name="Fritz M.L."/>
            <person name="Deyonke A.M."/>
            <person name="Papanicolaou A."/>
            <person name="Micinski S."/>
            <person name="Westbrook J."/>
            <person name="Gould F."/>
        </authorList>
    </citation>
    <scope>NUCLEOTIDE SEQUENCE [LARGE SCALE GENOMIC DNA]</scope>
    <source>
        <strain evidence="3">HvINT-</strain>
        <tissue evidence="3">Whole body</tissue>
    </source>
</reference>
<proteinExistence type="predicted"/>
<sequence length="465" mass="53138">MNKTIRSSGRVVIYHVFLRCLAESQAGQVLSDIENVYQRTADMTGKSVNTIRKIVQEGEKNNGIFSTPGKNRKGRPKKDLDDFDLCAIRQKVHFFYTVKKQVPTLRNLLPVVRQDLGFDGSREHLRKILHSLGFSYKKCKTERSALIEKPNIAAKREQYLKIIVENRNLPPELQKQIIYLDESYIHSSYKLKKCWQSVDVSGVKQNVSKGKRYIIVHAGSEKGFVPNALLIFSGTNKNEDYHSEMNKTNFTKWVTEKLIPNLHEPSIIVMDNAPYHSVVINKAPTSATNVAEIKLWLLRNNIAFDESLRKPQLLMLVKRHKPEPIYEIDNILGDHGHTVVRLPPYHCDLNPIELIWGIAKNKIASVNVDSIDIKQAAEQAFSNITAEDWKNSCKHVMKIEKEYYDRGAIMYEQMEQLVINLRDDSSSDFSELEYSSDSEQAGSSSQNVGFSGIEYLDESVFDLSD</sequence>
<feature type="region of interest" description="Disordered" evidence="1">
    <location>
        <begin position="430"/>
        <end position="449"/>
    </location>
</feature>
<dbReference type="Pfam" id="PF13358">
    <property type="entry name" value="DDE_3"/>
    <property type="match status" value="1"/>
</dbReference>
<organism evidence="3">
    <name type="scientific">Heliothis virescens</name>
    <name type="common">Tobacco budworm moth</name>
    <dbReference type="NCBI Taxonomy" id="7102"/>
    <lineage>
        <taxon>Eukaryota</taxon>
        <taxon>Metazoa</taxon>
        <taxon>Ecdysozoa</taxon>
        <taxon>Arthropoda</taxon>
        <taxon>Hexapoda</taxon>
        <taxon>Insecta</taxon>
        <taxon>Pterygota</taxon>
        <taxon>Neoptera</taxon>
        <taxon>Endopterygota</taxon>
        <taxon>Lepidoptera</taxon>
        <taxon>Glossata</taxon>
        <taxon>Ditrysia</taxon>
        <taxon>Noctuoidea</taxon>
        <taxon>Noctuidae</taxon>
        <taxon>Heliothinae</taxon>
        <taxon>Heliothis</taxon>
    </lineage>
</organism>
<gene>
    <name evidence="3" type="ORF">B5V51_94</name>
</gene>
<dbReference type="InterPro" id="IPR036397">
    <property type="entry name" value="RNaseH_sf"/>
</dbReference>
<evidence type="ECO:0000256" key="1">
    <source>
        <dbReference type="SAM" id="MobiDB-lite"/>
    </source>
</evidence>
<dbReference type="AlphaFoldDB" id="A0A2A4K5N3"/>
<accession>A0A2A4K5N3</accession>
<dbReference type="EMBL" id="NWSH01000101">
    <property type="protein sequence ID" value="PCG79555.1"/>
    <property type="molecule type" value="Genomic_DNA"/>
</dbReference>
<evidence type="ECO:0000313" key="3">
    <source>
        <dbReference type="EMBL" id="PCG79555.1"/>
    </source>
</evidence>
<dbReference type="Gene3D" id="3.30.420.10">
    <property type="entry name" value="Ribonuclease H-like superfamily/Ribonuclease H"/>
    <property type="match status" value="1"/>
</dbReference>
<dbReference type="PANTHER" id="PTHR33939">
    <property type="entry name" value="PROTEIN CBG22215"/>
    <property type="match status" value="1"/>
</dbReference>
<feature type="domain" description="Tc1-like transposase DDE" evidence="2">
    <location>
        <begin position="177"/>
        <end position="368"/>
    </location>
</feature>
<name>A0A2A4K5N3_HELVI</name>
<dbReference type="PANTHER" id="PTHR33939:SF1">
    <property type="entry name" value="DUF4371 DOMAIN-CONTAINING PROTEIN"/>
    <property type="match status" value="1"/>
</dbReference>
<dbReference type="InterPro" id="IPR038717">
    <property type="entry name" value="Tc1-like_DDE_dom"/>
</dbReference>
<dbReference type="GO" id="GO:0003676">
    <property type="term" value="F:nucleic acid binding"/>
    <property type="evidence" value="ECO:0007669"/>
    <property type="project" value="InterPro"/>
</dbReference>